<organism evidence="1 2">
    <name type="scientific">Amblyomma americanum</name>
    <name type="common">Lone star tick</name>
    <dbReference type="NCBI Taxonomy" id="6943"/>
    <lineage>
        <taxon>Eukaryota</taxon>
        <taxon>Metazoa</taxon>
        <taxon>Ecdysozoa</taxon>
        <taxon>Arthropoda</taxon>
        <taxon>Chelicerata</taxon>
        <taxon>Arachnida</taxon>
        <taxon>Acari</taxon>
        <taxon>Parasitiformes</taxon>
        <taxon>Ixodida</taxon>
        <taxon>Ixodoidea</taxon>
        <taxon>Ixodidae</taxon>
        <taxon>Amblyomminae</taxon>
        <taxon>Amblyomma</taxon>
    </lineage>
</organism>
<dbReference type="EMBL" id="JARKHS020008115">
    <property type="protein sequence ID" value="KAK8781047.1"/>
    <property type="molecule type" value="Genomic_DNA"/>
</dbReference>
<dbReference type="AlphaFoldDB" id="A0AAQ4F1S4"/>
<dbReference type="InterPro" id="IPR050843">
    <property type="entry name" value="Glycosyl_Hydrlase_38"/>
</dbReference>
<dbReference type="SUPFAM" id="SSF74650">
    <property type="entry name" value="Galactose mutarotase-like"/>
    <property type="match status" value="2"/>
</dbReference>
<protein>
    <submittedName>
        <fullName evidence="1">Uncharacterized protein</fullName>
    </submittedName>
</protein>
<proteinExistence type="predicted"/>
<dbReference type="GO" id="GO:0030246">
    <property type="term" value="F:carbohydrate binding"/>
    <property type="evidence" value="ECO:0007669"/>
    <property type="project" value="InterPro"/>
</dbReference>
<dbReference type="Gene3D" id="2.70.98.30">
    <property type="entry name" value="Golgi alpha-mannosidase II, domain 4"/>
    <property type="match status" value="1"/>
</dbReference>
<dbReference type="Proteomes" id="UP001321473">
    <property type="component" value="Unassembled WGS sequence"/>
</dbReference>
<dbReference type="InterPro" id="IPR011013">
    <property type="entry name" value="Gal_mutarotase_sf_dom"/>
</dbReference>
<reference evidence="1 2" key="1">
    <citation type="journal article" date="2023" name="Arcadia Sci">
        <title>De novo assembly of a long-read Amblyomma americanum tick genome.</title>
        <authorList>
            <person name="Chou S."/>
            <person name="Poskanzer K.E."/>
            <person name="Rollins M."/>
            <person name="Thuy-Boun P.S."/>
        </authorList>
    </citation>
    <scope>NUCLEOTIDE SEQUENCE [LARGE SCALE GENOMIC DNA]</scope>
    <source>
        <strain evidence="1">F_SG_1</strain>
        <tissue evidence="1">Salivary glands</tissue>
    </source>
</reference>
<evidence type="ECO:0000313" key="2">
    <source>
        <dbReference type="Proteomes" id="UP001321473"/>
    </source>
</evidence>
<dbReference type="PANTHER" id="PTHR11607">
    <property type="entry name" value="ALPHA-MANNOSIDASE"/>
    <property type="match status" value="1"/>
</dbReference>
<dbReference type="GO" id="GO:0005975">
    <property type="term" value="P:carbohydrate metabolic process"/>
    <property type="evidence" value="ECO:0007669"/>
    <property type="project" value="InterPro"/>
</dbReference>
<evidence type="ECO:0000313" key="1">
    <source>
        <dbReference type="EMBL" id="KAK8781047.1"/>
    </source>
</evidence>
<gene>
    <name evidence="1" type="ORF">V5799_017612</name>
</gene>
<sequence>MVIFPDRTQGGTSLQEGHLELMVHRQHSTNDELGLPEALKETGIDNEGIVARGTHRVFLGSPQDAASLIRLQALQLVYKPVLLFAPAEWEPIKETFTALKSSLPITVHVLTLERVSSSHVLLRLEHLGLQKGSVTVNVTLRRLRSQTGAYTNDTVAFLSGCDLCYVNAHCRFQKQEAFMAEANRLSQKGIRYPPVHVVQSTPACYIEAVPLAPHRHGIPESLGLAKSSLVFQANVEPLGASLYYVKSTQGESSKSADFLEIHEEVNFIENEVTSKCTKYRVELDADTGLVSRIVLRQTQTPVELHQSFAAYGFNRYPEGNMSPPGHYVFSAYTPAREMGEQVTYRVVKHDPAKPSGWVREVRTLSQVHRRHETNDNLGLPDPLLEMGVDDGGLVARGTHRLFLGSPMEARGLMRLQALQLVYQPLPVFALANWKPKLDKIQQMLCLNQNLSSSNTFTAIIVRK</sequence>
<dbReference type="Gene3D" id="2.60.40.1360">
    <property type="match status" value="1"/>
</dbReference>
<dbReference type="PANTHER" id="PTHR11607:SF3">
    <property type="entry name" value="LYSOSOMAL ALPHA-MANNOSIDASE"/>
    <property type="match status" value="1"/>
</dbReference>
<comment type="caution">
    <text evidence="1">The sequence shown here is derived from an EMBL/GenBank/DDBJ whole genome shotgun (WGS) entry which is preliminary data.</text>
</comment>
<dbReference type="GO" id="GO:0005764">
    <property type="term" value="C:lysosome"/>
    <property type="evidence" value="ECO:0007669"/>
    <property type="project" value="TreeGrafter"/>
</dbReference>
<dbReference type="GO" id="GO:0004559">
    <property type="term" value="F:alpha-mannosidase activity"/>
    <property type="evidence" value="ECO:0007669"/>
    <property type="project" value="TreeGrafter"/>
</dbReference>
<keyword evidence="2" id="KW-1185">Reference proteome</keyword>
<accession>A0AAQ4F1S4</accession>
<name>A0AAQ4F1S4_AMBAM</name>